<feature type="non-terminal residue" evidence="2">
    <location>
        <position position="76"/>
    </location>
</feature>
<organism evidence="2 3">
    <name type="scientific">Suhomyces tanzawaensis NRRL Y-17324</name>
    <dbReference type="NCBI Taxonomy" id="984487"/>
    <lineage>
        <taxon>Eukaryota</taxon>
        <taxon>Fungi</taxon>
        <taxon>Dikarya</taxon>
        <taxon>Ascomycota</taxon>
        <taxon>Saccharomycotina</taxon>
        <taxon>Pichiomycetes</taxon>
        <taxon>Debaryomycetaceae</taxon>
        <taxon>Suhomyces</taxon>
    </lineage>
</organism>
<dbReference type="STRING" id="984487.A0A1E4SDT1"/>
<evidence type="ECO:0000313" key="2">
    <source>
        <dbReference type="EMBL" id="ODV77674.1"/>
    </source>
</evidence>
<keyword evidence="3" id="KW-1185">Reference proteome</keyword>
<evidence type="ECO:0000313" key="3">
    <source>
        <dbReference type="Proteomes" id="UP000094285"/>
    </source>
</evidence>
<dbReference type="AlphaFoldDB" id="A0A1E4SDT1"/>
<feature type="compositionally biased region" description="Polar residues" evidence="1">
    <location>
        <begin position="1"/>
        <end position="12"/>
    </location>
</feature>
<accession>A0A1E4SDT1</accession>
<protein>
    <submittedName>
        <fullName evidence="2">Uncharacterized protein</fullName>
    </submittedName>
</protein>
<dbReference type="Proteomes" id="UP000094285">
    <property type="component" value="Unassembled WGS sequence"/>
</dbReference>
<gene>
    <name evidence="2" type="ORF">CANTADRAFT_30087</name>
</gene>
<dbReference type="OrthoDB" id="3981301at2759"/>
<feature type="region of interest" description="Disordered" evidence="1">
    <location>
        <begin position="1"/>
        <end position="28"/>
    </location>
</feature>
<reference evidence="3" key="1">
    <citation type="submission" date="2016-05" db="EMBL/GenBank/DDBJ databases">
        <title>Comparative genomics of biotechnologically important yeasts.</title>
        <authorList>
            <consortium name="DOE Joint Genome Institute"/>
            <person name="Riley R."/>
            <person name="Haridas S."/>
            <person name="Wolfe K.H."/>
            <person name="Lopes M.R."/>
            <person name="Hittinger C.T."/>
            <person name="Goker M."/>
            <person name="Salamov A."/>
            <person name="Wisecaver J."/>
            <person name="Long T.M."/>
            <person name="Aerts A.L."/>
            <person name="Barry K."/>
            <person name="Choi C."/>
            <person name="Clum A."/>
            <person name="Coughlan A.Y."/>
            <person name="Deshpande S."/>
            <person name="Douglass A.P."/>
            <person name="Hanson S.J."/>
            <person name="Klenk H.-P."/>
            <person name="Labutti K."/>
            <person name="Lapidus A."/>
            <person name="Lindquist E."/>
            <person name="Lipzen A."/>
            <person name="Meier-Kolthoff J.P."/>
            <person name="Ohm R.A."/>
            <person name="Otillar R.P."/>
            <person name="Pangilinan J."/>
            <person name="Peng Y."/>
            <person name="Rokas A."/>
            <person name="Rosa C.A."/>
            <person name="Scheuner C."/>
            <person name="Sibirny A.A."/>
            <person name="Slot J.C."/>
            <person name="Stielow J.B."/>
            <person name="Sun H."/>
            <person name="Kurtzman C.P."/>
            <person name="Blackwell M."/>
            <person name="Grigoriev I.V."/>
            <person name="Jeffries T.W."/>
        </authorList>
    </citation>
    <scope>NUCLEOTIDE SEQUENCE [LARGE SCALE GENOMIC DNA]</scope>
    <source>
        <strain evidence="3">NRRL Y-17324</strain>
    </source>
</reference>
<evidence type="ECO:0000256" key="1">
    <source>
        <dbReference type="SAM" id="MobiDB-lite"/>
    </source>
</evidence>
<proteinExistence type="predicted"/>
<dbReference type="GeneID" id="30982467"/>
<dbReference type="EMBL" id="KV453915">
    <property type="protein sequence ID" value="ODV77674.1"/>
    <property type="molecule type" value="Genomic_DNA"/>
</dbReference>
<sequence>MSSLPNLSNHLSVTPLGGGTHRHRRSAAISGDFDAMGLGLFSPSPSSNEPDFQKHYNFNNCEDFTNKPSSSEFSFP</sequence>
<name>A0A1E4SDT1_9ASCO</name>
<dbReference type="RefSeq" id="XP_020062796.1">
    <property type="nucleotide sequence ID" value="XM_020208330.1"/>
</dbReference>